<dbReference type="Proteomes" id="UP000256542">
    <property type="component" value="Unassembled WGS sequence"/>
</dbReference>
<dbReference type="AlphaFoldDB" id="A0A3E0DPZ6"/>
<dbReference type="EMBL" id="QUNG01000003">
    <property type="protein sequence ID" value="REG85000.1"/>
    <property type="molecule type" value="Genomic_DNA"/>
</dbReference>
<dbReference type="RefSeq" id="WP_115896874.1">
    <property type="nucleotide sequence ID" value="NZ_QUNG01000003.1"/>
</dbReference>
<dbReference type="SUPFAM" id="SSF55729">
    <property type="entry name" value="Acyl-CoA N-acyltransferases (Nat)"/>
    <property type="match status" value="1"/>
</dbReference>
<proteinExistence type="predicted"/>
<reference evidence="2 3" key="1">
    <citation type="submission" date="2018-08" db="EMBL/GenBank/DDBJ databases">
        <title>Genomic Encyclopedia of Type Strains, Phase III (KMG-III): the genomes of soil and plant-associated and newly described type strains.</title>
        <authorList>
            <person name="Whitman W."/>
        </authorList>
    </citation>
    <scope>NUCLEOTIDE SEQUENCE [LARGE SCALE GENOMIC DNA]</scope>
    <source>
        <strain evidence="2 3">CECT 7375</strain>
    </source>
</reference>
<comment type="caution">
    <text evidence="2">The sequence shown here is derived from an EMBL/GenBank/DDBJ whole genome shotgun (WGS) entry which is preliminary data.</text>
</comment>
<dbReference type="PANTHER" id="PTHR43328">
    <property type="entry name" value="ACETYLTRANSFERASE-RELATED"/>
    <property type="match status" value="1"/>
</dbReference>
<dbReference type="CDD" id="cd04301">
    <property type="entry name" value="NAT_SF"/>
    <property type="match status" value="1"/>
</dbReference>
<protein>
    <submittedName>
        <fullName evidence="2">RimJ/RimL family protein N-acetyltransferase</fullName>
    </submittedName>
</protein>
<dbReference type="InterPro" id="IPR000182">
    <property type="entry name" value="GNAT_dom"/>
</dbReference>
<evidence type="ECO:0000259" key="1">
    <source>
        <dbReference type="PROSITE" id="PS51186"/>
    </source>
</evidence>
<dbReference type="OrthoDB" id="5358891at2"/>
<dbReference type="PROSITE" id="PS51186">
    <property type="entry name" value="GNAT"/>
    <property type="match status" value="1"/>
</dbReference>
<dbReference type="PANTHER" id="PTHR43328:SF1">
    <property type="entry name" value="N-ACETYLTRANSFERASE DOMAIN-CONTAINING PROTEIN"/>
    <property type="match status" value="1"/>
</dbReference>
<evidence type="ECO:0000313" key="2">
    <source>
        <dbReference type="EMBL" id="REG85000.1"/>
    </source>
</evidence>
<keyword evidence="3" id="KW-1185">Reference proteome</keyword>
<organism evidence="2 3">
    <name type="scientific">Marinomonas pollencensis</name>
    <dbReference type="NCBI Taxonomy" id="491954"/>
    <lineage>
        <taxon>Bacteria</taxon>
        <taxon>Pseudomonadati</taxon>
        <taxon>Pseudomonadota</taxon>
        <taxon>Gammaproteobacteria</taxon>
        <taxon>Oceanospirillales</taxon>
        <taxon>Oceanospirillaceae</taxon>
        <taxon>Marinomonas</taxon>
    </lineage>
</organism>
<evidence type="ECO:0000313" key="3">
    <source>
        <dbReference type="Proteomes" id="UP000256542"/>
    </source>
</evidence>
<feature type="domain" description="N-acetyltransferase" evidence="1">
    <location>
        <begin position="5"/>
        <end position="147"/>
    </location>
</feature>
<keyword evidence="2" id="KW-0808">Transferase</keyword>
<dbReference type="GO" id="GO:0016747">
    <property type="term" value="F:acyltransferase activity, transferring groups other than amino-acyl groups"/>
    <property type="evidence" value="ECO:0007669"/>
    <property type="project" value="InterPro"/>
</dbReference>
<sequence length="147" mass="16663">MKTELQLRPANMNDADCLLAWRNDRATREASLCTARVEVADHIKWLRSAISNDQQRLYIAEVNHRAVGSIRADREGECWILSWTVAPRSRGKGIAQQMLKCFIEGCNETLLAQIKVNNIASQKVAVRAGFVLQDVQDGIFFYQRNAD</sequence>
<dbReference type="Gene3D" id="3.40.630.30">
    <property type="match status" value="1"/>
</dbReference>
<gene>
    <name evidence="2" type="ORF">DFP81_103199</name>
</gene>
<dbReference type="Pfam" id="PF13302">
    <property type="entry name" value="Acetyltransf_3"/>
    <property type="match status" value="1"/>
</dbReference>
<accession>A0A3E0DPZ6</accession>
<name>A0A3E0DPZ6_9GAMM</name>
<dbReference type="InterPro" id="IPR016181">
    <property type="entry name" value="Acyl_CoA_acyltransferase"/>
</dbReference>